<dbReference type="EMBL" id="UINC01163985">
    <property type="protein sequence ID" value="SVD64591.1"/>
    <property type="molecule type" value="Genomic_DNA"/>
</dbReference>
<keyword evidence="3" id="KW-0813">Transport</keyword>
<feature type="transmembrane region" description="Helical" evidence="7">
    <location>
        <begin position="146"/>
        <end position="165"/>
    </location>
</feature>
<dbReference type="Gene3D" id="1.20.1730.10">
    <property type="entry name" value="Sodium/glucose cotransporter"/>
    <property type="match status" value="1"/>
</dbReference>
<protein>
    <recommendedName>
        <fullName evidence="9">Sodium:solute symporter family protein</fullName>
    </recommendedName>
</protein>
<dbReference type="PANTHER" id="PTHR48086:SF7">
    <property type="entry name" value="SODIUM-SOLUTE SYMPORTER-RELATED"/>
    <property type="match status" value="1"/>
</dbReference>
<keyword evidence="6 7" id="KW-0472">Membrane</keyword>
<dbReference type="PROSITE" id="PS50283">
    <property type="entry name" value="NA_SOLUT_SYMP_3"/>
    <property type="match status" value="1"/>
</dbReference>
<keyword evidence="4 7" id="KW-0812">Transmembrane</keyword>
<feature type="transmembrane region" description="Helical" evidence="7">
    <location>
        <begin position="43"/>
        <end position="61"/>
    </location>
</feature>
<feature type="transmembrane region" description="Helical" evidence="7">
    <location>
        <begin position="177"/>
        <end position="194"/>
    </location>
</feature>
<evidence type="ECO:0000256" key="2">
    <source>
        <dbReference type="ARBA" id="ARBA00006434"/>
    </source>
</evidence>
<proteinExistence type="inferred from homology"/>
<evidence type="ECO:0000256" key="1">
    <source>
        <dbReference type="ARBA" id="ARBA00004141"/>
    </source>
</evidence>
<dbReference type="PANTHER" id="PTHR48086">
    <property type="entry name" value="SODIUM/PROLINE SYMPORTER-RELATED"/>
    <property type="match status" value="1"/>
</dbReference>
<feature type="non-terminal residue" evidence="8">
    <location>
        <position position="199"/>
    </location>
</feature>
<accession>A0A382X2X9</accession>
<dbReference type="Pfam" id="PF00474">
    <property type="entry name" value="SSF"/>
    <property type="match status" value="1"/>
</dbReference>
<evidence type="ECO:0000256" key="7">
    <source>
        <dbReference type="SAM" id="Phobius"/>
    </source>
</evidence>
<dbReference type="InterPro" id="IPR038377">
    <property type="entry name" value="Na/Glc_symporter_sf"/>
</dbReference>
<evidence type="ECO:0000313" key="8">
    <source>
        <dbReference type="EMBL" id="SVD64591.1"/>
    </source>
</evidence>
<dbReference type="InterPro" id="IPR050277">
    <property type="entry name" value="Sodium:Solute_Symporter"/>
</dbReference>
<gene>
    <name evidence="8" type="ORF">METZ01_LOCUS417445</name>
</gene>
<feature type="transmembrane region" description="Helical" evidence="7">
    <location>
        <begin position="114"/>
        <end position="140"/>
    </location>
</feature>
<comment type="subcellular location">
    <subcellularLocation>
        <location evidence="1">Membrane</location>
        <topology evidence="1">Multi-pass membrane protein</topology>
    </subcellularLocation>
</comment>
<evidence type="ECO:0000256" key="3">
    <source>
        <dbReference type="ARBA" id="ARBA00022448"/>
    </source>
</evidence>
<evidence type="ECO:0000256" key="4">
    <source>
        <dbReference type="ARBA" id="ARBA00022692"/>
    </source>
</evidence>
<feature type="transmembrane region" description="Helical" evidence="7">
    <location>
        <begin position="73"/>
        <end position="93"/>
    </location>
</feature>
<sequence>MHWLDFSVLILYVGLLIGFGFYRTKQAGKDPEEFLLAGRKLSLPGFVVTLVATWYGGILGIGENTYSYGIQTWFIFGFPYYVFAILFAFLIAGRINETKFISIPDQFHGRFGKTAGVVSALYILFLASPAPYILSIGILLQFTTGLSFGLSLLMATGLSLSYIWLGGFKAVVRTDGLQFGFMFVGFLLLLIFSMKSSGP</sequence>
<name>A0A382X2X9_9ZZZZ</name>
<evidence type="ECO:0000256" key="5">
    <source>
        <dbReference type="ARBA" id="ARBA00022989"/>
    </source>
</evidence>
<dbReference type="InterPro" id="IPR001734">
    <property type="entry name" value="Na/solute_symporter"/>
</dbReference>
<dbReference type="GO" id="GO:0005886">
    <property type="term" value="C:plasma membrane"/>
    <property type="evidence" value="ECO:0007669"/>
    <property type="project" value="TreeGrafter"/>
</dbReference>
<keyword evidence="5 7" id="KW-1133">Transmembrane helix</keyword>
<organism evidence="8">
    <name type="scientific">marine metagenome</name>
    <dbReference type="NCBI Taxonomy" id="408172"/>
    <lineage>
        <taxon>unclassified sequences</taxon>
        <taxon>metagenomes</taxon>
        <taxon>ecological metagenomes</taxon>
    </lineage>
</organism>
<comment type="similarity">
    <text evidence="2">Belongs to the sodium:solute symporter (SSF) (TC 2.A.21) family.</text>
</comment>
<dbReference type="GO" id="GO:0022857">
    <property type="term" value="F:transmembrane transporter activity"/>
    <property type="evidence" value="ECO:0007669"/>
    <property type="project" value="InterPro"/>
</dbReference>
<dbReference type="AlphaFoldDB" id="A0A382X2X9"/>
<reference evidence="8" key="1">
    <citation type="submission" date="2018-05" db="EMBL/GenBank/DDBJ databases">
        <authorList>
            <person name="Lanie J.A."/>
            <person name="Ng W.-L."/>
            <person name="Kazmierczak K.M."/>
            <person name="Andrzejewski T.M."/>
            <person name="Davidsen T.M."/>
            <person name="Wayne K.J."/>
            <person name="Tettelin H."/>
            <person name="Glass J.I."/>
            <person name="Rusch D."/>
            <person name="Podicherti R."/>
            <person name="Tsui H.-C.T."/>
            <person name="Winkler M.E."/>
        </authorList>
    </citation>
    <scope>NUCLEOTIDE SEQUENCE</scope>
</reference>
<evidence type="ECO:0000256" key="6">
    <source>
        <dbReference type="ARBA" id="ARBA00023136"/>
    </source>
</evidence>
<evidence type="ECO:0008006" key="9">
    <source>
        <dbReference type="Google" id="ProtNLM"/>
    </source>
</evidence>
<feature type="transmembrane region" description="Helical" evidence="7">
    <location>
        <begin position="6"/>
        <end position="22"/>
    </location>
</feature>